<dbReference type="Proteomes" id="UP001596620">
    <property type="component" value="Unassembled WGS sequence"/>
</dbReference>
<comment type="pathway">
    <text evidence="2 9">Amino-acid biosynthesis; L-histidine biosynthesis; L-histidine from 5-phospho-alpha-D-ribose 1-diphosphate: step 7/9.</text>
</comment>
<dbReference type="InterPro" id="IPR050106">
    <property type="entry name" value="HistidinolP_aminotransfase"/>
</dbReference>
<dbReference type="InterPro" id="IPR004839">
    <property type="entry name" value="Aminotransferase_I/II_large"/>
</dbReference>
<keyword evidence="7 9" id="KW-0368">Histidine biosynthesis</keyword>
<evidence type="ECO:0000256" key="9">
    <source>
        <dbReference type="HAMAP-Rule" id="MF_01023"/>
    </source>
</evidence>
<comment type="cofactor">
    <cofactor evidence="1 9">
        <name>pyridoxal 5'-phosphate</name>
        <dbReference type="ChEBI" id="CHEBI:597326"/>
    </cofactor>
</comment>
<dbReference type="NCBIfam" id="TIGR01141">
    <property type="entry name" value="hisC"/>
    <property type="match status" value="1"/>
</dbReference>
<evidence type="ECO:0000256" key="1">
    <source>
        <dbReference type="ARBA" id="ARBA00001933"/>
    </source>
</evidence>
<comment type="similarity">
    <text evidence="9">Belongs to the class-II pyridoxal-phosphate-dependent aminotransferase family. Histidinol-phosphate aminotransferase subfamily.</text>
</comment>
<reference evidence="12" key="1">
    <citation type="journal article" date="2019" name="Int. J. Syst. Evol. Microbiol.">
        <title>The Global Catalogue of Microorganisms (GCM) 10K type strain sequencing project: providing services to taxonomists for standard genome sequencing and annotation.</title>
        <authorList>
            <consortium name="The Broad Institute Genomics Platform"/>
            <consortium name="The Broad Institute Genome Sequencing Center for Infectious Disease"/>
            <person name="Wu L."/>
            <person name="Ma J."/>
        </authorList>
    </citation>
    <scope>NUCLEOTIDE SEQUENCE [LARGE SCALE GENOMIC DNA]</scope>
    <source>
        <strain evidence="12">JCM 30234</strain>
    </source>
</reference>
<feature type="domain" description="Aminotransferase class I/classII large" evidence="10">
    <location>
        <begin position="30"/>
        <end position="354"/>
    </location>
</feature>
<sequence length="368" mass="41283">MKSKQVLKDMTPYQPGKQIEEVKETYGLNKIVKLASNENPFGHSPEVTNYFSRYQSSFNLYPDGYTGELRHVLADRLKVSEDQLIFGSGTDEIVQIITRAFLYPGVNTVMATPTFPQYKHNALVEGAQVKEVPTVNGYHNLSAILEAIDQRTSVIWLCSPNNPTGCLIPRNHLYDFLDQCPKDVLIVLDEAYLEYVDSTFQPGILQYLQQYDNVIVLRTFSKAYGLAGLRIGYGIANSGLISDLDVVRGPFNTSTIAQKAAITALEDEAFLNDTVTRNQAIKRSFEAFLDSIGWNYYDSHTNFLLISMPISGEQTFQYLLEHGFIVRAGEGLGVPDTVRITIGSETDMQELQRVLYQLNTAITEGTWS</sequence>
<dbReference type="PANTHER" id="PTHR43643">
    <property type="entry name" value="HISTIDINOL-PHOSPHATE AMINOTRANSFERASE 2"/>
    <property type="match status" value="1"/>
</dbReference>
<feature type="modified residue" description="N6-(pyridoxal phosphate)lysine" evidence="9">
    <location>
        <position position="222"/>
    </location>
</feature>
<keyword evidence="9" id="KW-0028">Amino-acid biosynthesis</keyword>
<evidence type="ECO:0000256" key="2">
    <source>
        <dbReference type="ARBA" id="ARBA00005011"/>
    </source>
</evidence>
<comment type="catalytic activity">
    <reaction evidence="8 9">
        <text>L-histidinol phosphate + 2-oxoglutarate = 3-(imidazol-4-yl)-2-oxopropyl phosphate + L-glutamate</text>
        <dbReference type="Rhea" id="RHEA:23744"/>
        <dbReference type="ChEBI" id="CHEBI:16810"/>
        <dbReference type="ChEBI" id="CHEBI:29985"/>
        <dbReference type="ChEBI" id="CHEBI:57766"/>
        <dbReference type="ChEBI" id="CHEBI:57980"/>
        <dbReference type="EC" id="2.6.1.9"/>
    </reaction>
</comment>
<dbReference type="Gene3D" id="3.90.1150.10">
    <property type="entry name" value="Aspartate Aminotransferase, domain 1"/>
    <property type="match status" value="1"/>
</dbReference>
<dbReference type="InterPro" id="IPR001917">
    <property type="entry name" value="Aminotrans_II_pyridoxalP_BS"/>
</dbReference>
<dbReference type="InterPro" id="IPR015424">
    <property type="entry name" value="PyrdxlP-dep_Trfase"/>
</dbReference>
<evidence type="ECO:0000256" key="4">
    <source>
        <dbReference type="ARBA" id="ARBA00022576"/>
    </source>
</evidence>
<dbReference type="CDD" id="cd00609">
    <property type="entry name" value="AAT_like"/>
    <property type="match status" value="1"/>
</dbReference>
<dbReference type="RefSeq" id="WP_382361370.1">
    <property type="nucleotide sequence ID" value="NZ_JBHTGR010000057.1"/>
</dbReference>
<comment type="caution">
    <text evidence="11">The sequence shown here is derived from an EMBL/GenBank/DDBJ whole genome shotgun (WGS) entry which is preliminary data.</text>
</comment>
<evidence type="ECO:0000256" key="6">
    <source>
        <dbReference type="ARBA" id="ARBA00022898"/>
    </source>
</evidence>
<dbReference type="PROSITE" id="PS00599">
    <property type="entry name" value="AA_TRANSFER_CLASS_2"/>
    <property type="match status" value="1"/>
</dbReference>
<evidence type="ECO:0000313" key="11">
    <source>
        <dbReference type="EMBL" id="MFC7748219.1"/>
    </source>
</evidence>
<dbReference type="InterPro" id="IPR005861">
    <property type="entry name" value="HisP_aminotrans"/>
</dbReference>
<dbReference type="EMBL" id="JBHTGR010000057">
    <property type="protein sequence ID" value="MFC7748219.1"/>
    <property type="molecule type" value="Genomic_DNA"/>
</dbReference>
<evidence type="ECO:0000256" key="3">
    <source>
        <dbReference type="ARBA" id="ARBA00011738"/>
    </source>
</evidence>
<comment type="subunit">
    <text evidence="3 9">Homodimer.</text>
</comment>
<dbReference type="GO" id="GO:0004400">
    <property type="term" value="F:histidinol-phosphate transaminase activity"/>
    <property type="evidence" value="ECO:0007669"/>
    <property type="project" value="UniProtKB-EC"/>
</dbReference>
<accession>A0ABW2UWE7</accession>
<protein>
    <recommendedName>
        <fullName evidence="9">Histidinol-phosphate aminotransferase</fullName>
        <ecNumber evidence="9">2.6.1.9</ecNumber>
    </recommendedName>
    <alternativeName>
        <fullName evidence="9">Imidazole acetol-phosphate transaminase</fullName>
    </alternativeName>
</protein>
<evidence type="ECO:0000256" key="5">
    <source>
        <dbReference type="ARBA" id="ARBA00022679"/>
    </source>
</evidence>
<name>A0ABW2UWE7_9BACI</name>
<evidence type="ECO:0000256" key="8">
    <source>
        <dbReference type="ARBA" id="ARBA00047481"/>
    </source>
</evidence>
<dbReference type="InterPro" id="IPR015422">
    <property type="entry name" value="PyrdxlP-dep_Trfase_small"/>
</dbReference>
<dbReference type="Gene3D" id="3.40.640.10">
    <property type="entry name" value="Type I PLP-dependent aspartate aminotransferase-like (Major domain)"/>
    <property type="match status" value="1"/>
</dbReference>
<dbReference type="EC" id="2.6.1.9" evidence="9"/>
<dbReference type="PANTHER" id="PTHR43643:SF3">
    <property type="entry name" value="HISTIDINOL-PHOSPHATE AMINOTRANSFERASE"/>
    <property type="match status" value="1"/>
</dbReference>
<keyword evidence="6 9" id="KW-0663">Pyridoxal phosphate</keyword>
<dbReference type="HAMAP" id="MF_01023">
    <property type="entry name" value="HisC_aminotrans_2"/>
    <property type="match status" value="1"/>
</dbReference>
<keyword evidence="5 9" id="KW-0808">Transferase</keyword>
<dbReference type="InterPro" id="IPR015421">
    <property type="entry name" value="PyrdxlP-dep_Trfase_major"/>
</dbReference>
<evidence type="ECO:0000256" key="7">
    <source>
        <dbReference type="ARBA" id="ARBA00023102"/>
    </source>
</evidence>
<organism evidence="11 12">
    <name type="scientific">Lentibacillus kimchii</name>
    <dbReference type="NCBI Taxonomy" id="1542911"/>
    <lineage>
        <taxon>Bacteria</taxon>
        <taxon>Bacillati</taxon>
        <taxon>Bacillota</taxon>
        <taxon>Bacilli</taxon>
        <taxon>Bacillales</taxon>
        <taxon>Bacillaceae</taxon>
        <taxon>Lentibacillus</taxon>
    </lineage>
</organism>
<evidence type="ECO:0000259" key="10">
    <source>
        <dbReference type="Pfam" id="PF00155"/>
    </source>
</evidence>
<keyword evidence="4 9" id="KW-0032">Aminotransferase</keyword>
<proteinExistence type="inferred from homology"/>
<gene>
    <name evidence="9 11" type="primary">hisC</name>
    <name evidence="11" type="ORF">ACFQU8_13590</name>
</gene>
<keyword evidence="12" id="KW-1185">Reference proteome</keyword>
<evidence type="ECO:0000313" key="12">
    <source>
        <dbReference type="Proteomes" id="UP001596620"/>
    </source>
</evidence>
<dbReference type="Pfam" id="PF00155">
    <property type="entry name" value="Aminotran_1_2"/>
    <property type="match status" value="1"/>
</dbReference>
<dbReference type="SUPFAM" id="SSF53383">
    <property type="entry name" value="PLP-dependent transferases"/>
    <property type="match status" value="1"/>
</dbReference>